<keyword evidence="2" id="KW-1185">Reference proteome</keyword>
<protein>
    <submittedName>
        <fullName evidence="1">Uncharacterized protein</fullName>
    </submittedName>
</protein>
<dbReference type="AlphaFoldDB" id="A0A7G6WTN1"/>
<organism evidence="1 2">
    <name type="scientific">Kribbella qitaiheensis</name>
    <dbReference type="NCBI Taxonomy" id="1544730"/>
    <lineage>
        <taxon>Bacteria</taxon>
        <taxon>Bacillati</taxon>
        <taxon>Actinomycetota</taxon>
        <taxon>Actinomycetes</taxon>
        <taxon>Propionibacteriales</taxon>
        <taxon>Kribbellaceae</taxon>
        <taxon>Kribbella</taxon>
    </lineage>
</organism>
<reference evidence="1 2" key="2">
    <citation type="journal article" date="2020" name="Microbiol. Resour. Announc.">
        <title>Antarctic desert soil bacteria exhibit high novel natural product potential, evaluated through long-read genome sequencing and comparative genomics.</title>
        <authorList>
            <person name="Benaud N."/>
            <person name="Edwards R.J."/>
            <person name="Amos T.G."/>
            <person name="D'Agostino P.M."/>
            <person name="Gutierrez-Chavez C."/>
            <person name="Montgomery K."/>
            <person name="Nicetic I."/>
            <person name="Ferrari B.C."/>
        </authorList>
    </citation>
    <scope>NUCLEOTIDE SEQUENCE [LARGE SCALE GENOMIC DNA]</scope>
    <source>
        <strain evidence="1 2">SPB151</strain>
    </source>
</reference>
<dbReference type="KEGG" id="kqi:F1D05_04695"/>
<dbReference type="RefSeq" id="WP_185446176.1">
    <property type="nucleotide sequence ID" value="NZ_CP043661.1"/>
</dbReference>
<gene>
    <name evidence="1" type="ORF">F1D05_04695</name>
</gene>
<dbReference type="Proteomes" id="UP000515563">
    <property type="component" value="Chromosome"/>
</dbReference>
<sequence>MNRSEEARAITEAIERLRKTFPGLPPSIVEDAVADSVPEFEGNPIRDFVPLFVERTARQKLRALV</sequence>
<accession>A0A7G6WTN1</accession>
<evidence type="ECO:0000313" key="2">
    <source>
        <dbReference type="Proteomes" id="UP000515563"/>
    </source>
</evidence>
<dbReference type="EMBL" id="CP043661">
    <property type="protein sequence ID" value="QNE17346.1"/>
    <property type="molecule type" value="Genomic_DNA"/>
</dbReference>
<reference evidence="2" key="1">
    <citation type="submission" date="2019-09" db="EMBL/GenBank/DDBJ databases">
        <title>Antimicrobial potential of Antarctic Bacteria.</title>
        <authorList>
            <person name="Benaud N."/>
            <person name="Edwards R.J."/>
            <person name="Ferrari B.C."/>
        </authorList>
    </citation>
    <scope>NUCLEOTIDE SEQUENCE [LARGE SCALE GENOMIC DNA]</scope>
    <source>
        <strain evidence="2">SPB151</strain>
    </source>
</reference>
<evidence type="ECO:0000313" key="1">
    <source>
        <dbReference type="EMBL" id="QNE17346.1"/>
    </source>
</evidence>
<dbReference type="NCBIfam" id="NF046112">
    <property type="entry name" value="MSMEG_6209_Nter"/>
    <property type="match status" value="1"/>
</dbReference>
<proteinExistence type="predicted"/>
<dbReference type="Gene3D" id="1.10.8.1060">
    <property type="entry name" value="Corynebacterium glutamicum thioredoxin-dependent arsenate reductase, N-terminal domain"/>
    <property type="match status" value="1"/>
</dbReference>
<name>A0A7G6WTN1_9ACTN</name>